<dbReference type="InterPro" id="IPR010636">
    <property type="entry name" value="Class_II_hydrophobin"/>
</dbReference>
<dbReference type="SUPFAM" id="SSF101751">
    <property type="entry name" value="Hydrophobin II, HfbII"/>
    <property type="match status" value="1"/>
</dbReference>
<evidence type="ECO:0000313" key="4">
    <source>
        <dbReference type="EMBL" id="OAL30640.1"/>
    </source>
</evidence>
<protein>
    <recommendedName>
        <fullName evidence="6">Hydrophobin</fullName>
    </recommendedName>
</protein>
<sequence>MRFTTLAIALAAGATTVLASAIPGKSALVDRQVTLCTGADSSAVCCATDVLGVADLDCAPPPTAPTSTDDFGSICASIGQRARCCLLPISQTSTCLCLGPQANLADRRIFDALLTYIAGLRNEPFRKYTVVSATLGDSQLTGPATTGILSDLIVPILQRFPNRFASI</sequence>
<dbReference type="CDD" id="cd23508">
    <property type="entry name" value="hydrophobin_II"/>
    <property type="match status" value="1"/>
</dbReference>
<evidence type="ECO:0000256" key="2">
    <source>
        <dbReference type="ARBA" id="ARBA00023157"/>
    </source>
</evidence>
<evidence type="ECO:0008006" key="6">
    <source>
        <dbReference type="Google" id="ProtNLM"/>
    </source>
</evidence>
<dbReference type="GeneID" id="34592005"/>
<evidence type="ECO:0000313" key="5">
    <source>
        <dbReference type="Proteomes" id="UP000185904"/>
    </source>
</evidence>
<reference evidence="4 5" key="1">
    <citation type="submission" date="2016-03" db="EMBL/GenBank/DDBJ databases">
        <title>The draft genome sequence of Fonsecaea nubica causative agent of cutaneous subcutaneous infection in human host.</title>
        <authorList>
            <person name="Costa F."/>
            <person name="Sybren D.H."/>
            <person name="Raittz R.T."/>
            <person name="Weiss V.A."/>
            <person name="Leao A.C."/>
            <person name="Gomes R."/>
            <person name="De Souza E.M."/>
            <person name="Pedrosa F.O."/>
            <person name="Steffens M.B."/>
            <person name="Bombassaro A."/>
            <person name="Tadra-Sfeir M.Z."/>
            <person name="Moreno L.F."/>
            <person name="Najafzadeh M.J."/>
            <person name="Felipe M.S."/>
            <person name="Teixeira M."/>
            <person name="Sun J."/>
            <person name="Xi L."/>
            <person name="Castro M.A."/>
            <person name="Vicente V.A."/>
        </authorList>
    </citation>
    <scope>NUCLEOTIDE SEQUENCE [LARGE SCALE GENOMIC DNA]</scope>
    <source>
        <strain evidence="4 5">CBS 269.64</strain>
    </source>
</reference>
<keyword evidence="2" id="KW-1015">Disulfide bond</keyword>
<dbReference type="OrthoDB" id="4500971at2759"/>
<dbReference type="PANTHER" id="PTHR42341:SF1">
    <property type="entry name" value="HYDROPHOBIN"/>
    <property type="match status" value="1"/>
</dbReference>
<dbReference type="PANTHER" id="PTHR42341">
    <property type="entry name" value="HYDROPHOBIN"/>
    <property type="match status" value="1"/>
</dbReference>
<dbReference type="InterPro" id="IPR036686">
    <property type="entry name" value="Class_II_Hydrophobin_sf"/>
</dbReference>
<dbReference type="AlphaFoldDB" id="A0A178CL50"/>
<dbReference type="Proteomes" id="UP000185904">
    <property type="component" value="Unassembled WGS sequence"/>
</dbReference>
<organism evidence="4 5">
    <name type="scientific">Fonsecaea nubica</name>
    <dbReference type="NCBI Taxonomy" id="856822"/>
    <lineage>
        <taxon>Eukaryota</taxon>
        <taxon>Fungi</taxon>
        <taxon>Dikarya</taxon>
        <taxon>Ascomycota</taxon>
        <taxon>Pezizomycotina</taxon>
        <taxon>Eurotiomycetes</taxon>
        <taxon>Chaetothyriomycetidae</taxon>
        <taxon>Chaetothyriales</taxon>
        <taxon>Herpotrichiellaceae</taxon>
        <taxon>Fonsecaea</taxon>
    </lineage>
</organism>
<evidence type="ECO:0000256" key="1">
    <source>
        <dbReference type="ARBA" id="ARBA00009576"/>
    </source>
</evidence>
<dbReference type="Gene3D" id="3.20.120.10">
    <property type="entry name" value="Hydrophobin"/>
    <property type="match status" value="1"/>
</dbReference>
<dbReference type="GO" id="GO:0005576">
    <property type="term" value="C:extracellular region"/>
    <property type="evidence" value="ECO:0007669"/>
    <property type="project" value="InterPro"/>
</dbReference>
<comment type="caution">
    <text evidence="4">The sequence shown here is derived from an EMBL/GenBank/DDBJ whole genome shotgun (WGS) entry which is preliminary data.</text>
</comment>
<dbReference type="RefSeq" id="XP_022497102.1">
    <property type="nucleotide sequence ID" value="XM_022646878.1"/>
</dbReference>
<name>A0A178CL50_9EURO</name>
<dbReference type="Pfam" id="PF06766">
    <property type="entry name" value="Hydrophobin_2"/>
    <property type="match status" value="1"/>
</dbReference>
<accession>A0A178CL50</accession>
<gene>
    <name evidence="4" type="ORF">AYO20_08602</name>
</gene>
<dbReference type="EMBL" id="LVCJ01000070">
    <property type="protein sequence ID" value="OAL30640.1"/>
    <property type="molecule type" value="Genomic_DNA"/>
</dbReference>
<keyword evidence="3" id="KW-0732">Signal</keyword>
<feature type="signal peptide" evidence="3">
    <location>
        <begin position="1"/>
        <end position="19"/>
    </location>
</feature>
<proteinExistence type="inferred from homology"/>
<evidence type="ECO:0000256" key="3">
    <source>
        <dbReference type="SAM" id="SignalP"/>
    </source>
</evidence>
<feature type="chain" id="PRO_5008083680" description="Hydrophobin" evidence="3">
    <location>
        <begin position="20"/>
        <end position="167"/>
    </location>
</feature>
<keyword evidence="5" id="KW-1185">Reference proteome</keyword>
<comment type="similarity">
    <text evidence="1">Belongs to the cerato-ulmin hydrophobin family.</text>
</comment>